<reference evidence="2 3" key="1">
    <citation type="submission" date="2024-09" db="EMBL/GenBank/DDBJ databases">
        <title>Genome sequencing and assembly of Phytophthora oleae, isolate VK10A, causative agent of rot of olive drupes.</title>
        <authorList>
            <person name="Conti Taguali S."/>
            <person name="Riolo M."/>
            <person name="La Spada F."/>
            <person name="Cacciola S.O."/>
            <person name="Dionisio G."/>
        </authorList>
    </citation>
    <scope>NUCLEOTIDE SEQUENCE [LARGE SCALE GENOMIC DNA]</scope>
    <source>
        <strain evidence="2 3">VK10A</strain>
    </source>
</reference>
<gene>
    <name evidence="2" type="ORF">V7S43_000534</name>
</gene>
<dbReference type="Proteomes" id="UP001632037">
    <property type="component" value="Unassembled WGS sequence"/>
</dbReference>
<accession>A0ABD3G8S4</accession>
<proteinExistence type="predicted"/>
<protein>
    <submittedName>
        <fullName evidence="2">Uncharacterized protein</fullName>
    </submittedName>
</protein>
<organism evidence="2 3">
    <name type="scientific">Phytophthora oleae</name>
    <dbReference type="NCBI Taxonomy" id="2107226"/>
    <lineage>
        <taxon>Eukaryota</taxon>
        <taxon>Sar</taxon>
        <taxon>Stramenopiles</taxon>
        <taxon>Oomycota</taxon>
        <taxon>Peronosporomycetes</taxon>
        <taxon>Peronosporales</taxon>
        <taxon>Peronosporaceae</taxon>
        <taxon>Phytophthora</taxon>
    </lineage>
</organism>
<evidence type="ECO:0000313" key="3">
    <source>
        <dbReference type="Proteomes" id="UP001632037"/>
    </source>
</evidence>
<sequence>MEMNRAKVQNNVWRHPSNSNKVKSPLSNTSVAAAVSGSRTRRTEERWAAVKIIDMTAGCEMRVHRQATTSSTPWRKKSAKKGPPRQTATTEHERFLRALQAQIGAPALCSCGKIGPNSTCANNCALYKQPKKREKLLTSVYKQQQQEGTPNAASPIR</sequence>
<dbReference type="AlphaFoldDB" id="A0ABD3G8S4"/>
<evidence type="ECO:0000256" key="1">
    <source>
        <dbReference type="SAM" id="MobiDB-lite"/>
    </source>
</evidence>
<evidence type="ECO:0000313" key="2">
    <source>
        <dbReference type="EMBL" id="KAL3674587.1"/>
    </source>
</evidence>
<feature type="compositionally biased region" description="Basic residues" evidence="1">
    <location>
        <begin position="74"/>
        <end position="83"/>
    </location>
</feature>
<feature type="region of interest" description="Disordered" evidence="1">
    <location>
        <begin position="63"/>
        <end position="90"/>
    </location>
</feature>
<keyword evidence="3" id="KW-1185">Reference proteome</keyword>
<feature type="region of interest" description="Disordered" evidence="1">
    <location>
        <begin position="15"/>
        <end position="41"/>
    </location>
</feature>
<feature type="compositionally biased region" description="Polar residues" evidence="1">
    <location>
        <begin position="140"/>
        <end position="157"/>
    </location>
</feature>
<name>A0ABD3G8S4_9STRA</name>
<feature type="region of interest" description="Disordered" evidence="1">
    <location>
        <begin position="137"/>
        <end position="157"/>
    </location>
</feature>
<feature type="compositionally biased region" description="Polar residues" evidence="1">
    <location>
        <begin position="15"/>
        <end position="31"/>
    </location>
</feature>
<dbReference type="EMBL" id="JBIMZQ010000001">
    <property type="protein sequence ID" value="KAL3674587.1"/>
    <property type="molecule type" value="Genomic_DNA"/>
</dbReference>
<comment type="caution">
    <text evidence="2">The sequence shown here is derived from an EMBL/GenBank/DDBJ whole genome shotgun (WGS) entry which is preliminary data.</text>
</comment>